<dbReference type="AlphaFoldDB" id="A0A9D3YMG4"/>
<accession>A0A9D3YMG4</accession>
<evidence type="ECO:0000313" key="2">
    <source>
        <dbReference type="Proteomes" id="UP000828390"/>
    </source>
</evidence>
<reference evidence="1" key="1">
    <citation type="journal article" date="2019" name="bioRxiv">
        <title>The Genome of the Zebra Mussel, Dreissena polymorpha: A Resource for Invasive Species Research.</title>
        <authorList>
            <person name="McCartney M.A."/>
            <person name="Auch B."/>
            <person name="Kono T."/>
            <person name="Mallez S."/>
            <person name="Zhang Y."/>
            <person name="Obille A."/>
            <person name="Becker A."/>
            <person name="Abrahante J.E."/>
            <person name="Garbe J."/>
            <person name="Badalamenti J.P."/>
            <person name="Herman A."/>
            <person name="Mangelson H."/>
            <person name="Liachko I."/>
            <person name="Sullivan S."/>
            <person name="Sone E.D."/>
            <person name="Koren S."/>
            <person name="Silverstein K.A.T."/>
            <person name="Beckman K.B."/>
            <person name="Gohl D.M."/>
        </authorList>
    </citation>
    <scope>NUCLEOTIDE SEQUENCE</scope>
    <source>
        <strain evidence="1">Duluth1</strain>
        <tissue evidence="1">Whole animal</tissue>
    </source>
</reference>
<protein>
    <submittedName>
        <fullName evidence="1">Uncharacterized protein</fullName>
    </submittedName>
</protein>
<comment type="caution">
    <text evidence="1">The sequence shown here is derived from an EMBL/GenBank/DDBJ whole genome shotgun (WGS) entry which is preliminary data.</text>
</comment>
<name>A0A9D3YMG4_DREPO</name>
<gene>
    <name evidence="1" type="ORF">DPMN_078566</name>
</gene>
<evidence type="ECO:0000313" key="1">
    <source>
        <dbReference type="EMBL" id="KAH3703529.1"/>
    </source>
</evidence>
<reference evidence="1" key="2">
    <citation type="submission" date="2020-11" db="EMBL/GenBank/DDBJ databases">
        <authorList>
            <person name="McCartney M.A."/>
            <person name="Auch B."/>
            <person name="Kono T."/>
            <person name="Mallez S."/>
            <person name="Becker A."/>
            <person name="Gohl D.M."/>
            <person name="Silverstein K.A.T."/>
            <person name="Koren S."/>
            <person name="Bechman K.B."/>
            <person name="Herman A."/>
            <person name="Abrahante J.E."/>
            <person name="Garbe J."/>
        </authorList>
    </citation>
    <scope>NUCLEOTIDE SEQUENCE</scope>
    <source>
        <strain evidence="1">Duluth1</strain>
        <tissue evidence="1">Whole animal</tissue>
    </source>
</reference>
<sequence length="120" mass="13564">MMDNSESIRDGVLLVESPGLVGCPTQSIEWARTKLPGVTHCRFEVQIWAEKTTIQEKLCRSREDLHSVATYAQGVGVSIRVIGKNNNNQTSESFSRKSREYSVPCCISSLFLRHMIYEIN</sequence>
<organism evidence="1 2">
    <name type="scientific">Dreissena polymorpha</name>
    <name type="common">Zebra mussel</name>
    <name type="synonym">Mytilus polymorpha</name>
    <dbReference type="NCBI Taxonomy" id="45954"/>
    <lineage>
        <taxon>Eukaryota</taxon>
        <taxon>Metazoa</taxon>
        <taxon>Spiralia</taxon>
        <taxon>Lophotrochozoa</taxon>
        <taxon>Mollusca</taxon>
        <taxon>Bivalvia</taxon>
        <taxon>Autobranchia</taxon>
        <taxon>Heteroconchia</taxon>
        <taxon>Euheterodonta</taxon>
        <taxon>Imparidentia</taxon>
        <taxon>Neoheterodontei</taxon>
        <taxon>Myida</taxon>
        <taxon>Dreissenoidea</taxon>
        <taxon>Dreissenidae</taxon>
        <taxon>Dreissena</taxon>
    </lineage>
</organism>
<keyword evidence="2" id="KW-1185">Reference proteome</keyword>
<dbReference type="Proteomes" id="UP000828390">
    <property type="component" value="Unassembled WGS sequence"/>
</dbReference>
<proteinExistence type="predicted"/>
<dbReference type="EMBL" id="JAIWYP010000015">
    <property type="protein sequence ID" value="KAH3703529.1"/>
    <property type="molecule type" value="Genomic_DNA"/>
</dbReference>